<sequence length="39" mass="4167">LPQCSSYAKELSSKLSDSKTKEQAQKLEIRTGALPTAGT</sequence>
<comment type="caution">
    <text evidence="2">The sequence shown here is derived from an EMBL/GenBank/DDBJ whole genome shotgun (WGS) entry which is preliminary data.</text>
</comment>
<reference evidence="2 3" key="1">
    <citation type="submission" date="2021-06" db="EMBL/GenBank/DDBJ databases">
        <authorList>
            <person name="Kallberg Y."/>
            <person name="Tangrot J."/>
            <person name="Rosling A."/>
        </authorList>
    </citation>
    <scope>NUCLEOTIDE SEQUENCE [LARGE SCALE GENOMIC DNA]</scope>
    <source>
        <strain evidence="2 3">120-4 pot B 10/14</strain>
    </source>
</reference>
<organism evidence="2 3">
    <name type="scientific">Gigaspora margarita</name>
    <dbReference type="NCBI Taxonomy" id="4874"/>
    <lineage>
        <taxon>Eukaryota</taxon>
        <taxon>Fungi</taxon>
        <taxon>Fungi incertae sedis</taxon>
        <taxon>Mucoromycota</taxon>
        <taxon>Glomeromycotina</taxon>
        <taxon>Glomeromycetes</taxon>
        <taxon>Diversisporales</taxon>
        <taxon>Gigasporaceae</taxon>
        <taxon>Gigaspora</taxon>
    </lineage>
</organism>
<feature type="compositionally biased region" description="Basic and acidic residues" evidence="1">
    <location>
        <begin position="16"/>
        <end position="29"/>
    </location>
</feature>
<evidence type="ECO:0000313" key="2">
    <source>
        <dbReference type="EMBL" id="CAG8847033.1"/>
    </source>
</evidence>
<feature type="region of interest" description="Disordered" evidence="1">
    <location>
        <begin position="1"/>
        <end position="39"/>
    </location>
</feature>
<protein>
    <submittedName>
        <fullName evidence="2">16471_t:CDS:1</fullName>
    </submittedName>
</protein>
<keyword evidence="3" id="KW-1185">Reference proteome</keyword>
<evidence type="ECO:0000256" key="1">
    <source>
        <dbReference type="SAM" id="MobiDB-lite"/>
    </source>
</evidence>
<dbReference type="Proteomes" id="UP000789901">
    <property type="component" value="Unassembled WGS sequence"/>
</dbReference>
<proteinExistence type="predicted"/>
<name>A0ABN7X3R8_GIGMA</name>
<accession>A0ABN7X3R8</accession>
<gene>
    <name evidence="2" type="ORF">GMARGA_LOCUS38456</name>
</gene>
<feature type="non-terminal residue" evidence="2">
    <location>
        <position position="1"/>
    </location>
</feature>
<dbReference type="EMBL" id="CAJVQB010085962">
    <property type="protein sequence ID" value="CAG8847033.1"/>
    <property type="molecule type" value="Genomic_DNA"/>
</dbReference>
<evidence type="ECO:0000313" key="3">
    <source>
        <dbReference type="Proteomes" id="UP000789901"/>
    </source>
</evidence>